<sequence length="486" mass="50953">MLDSVNTQQPQTAHRSRFPGGVTILRGHVLTPLAQGSAALRQGQVRWGEAGGVEIKDIPDGAIAIDTATGTIEAVGDYASVRAACAEQAADQVTVRDHRGCFLLPGFVDCHVHFPQLDMVASPGEELLGWLNTYTFPAEQAYADRAFAEAKADVFADALIAHGVTTASVYATSHPHSAAAMFRAARARDMRVICGKVCMDRNAPEPLLDTPDTAYADSRALIEAWHGVGRLEYAITPRFAPTSSPAQLDALGELAREFPTVVIQTHLAENRGEVEWVRELYPEAADYTDVYASRGLVRERSILGHSIYLSPSELHRIAEAGAGLAHCPSSNLFLGSGLFDATTAWNAGVRVGLGSDVGAGPSLWAPSVVADAYKVSRLLGTPVNAGQMLYLATLAGAEALGVDAHVGSLEVGKDADVLVVDPAACPALAARLGGGVSGGACSGASDGGVSGGSAEEALFATFLLADERVLREVWVHGRPARAVERG</sequence>
<dbReference type="InterPro" id="IPR014311">
    <property type="entry name" value="Guanine_deaminase"/>
</dbReference>
<keyword evidence="6 8" id="KW-0862">Zinc</keyword>
<dbReference type="GO" id="GO:0008892">
    <property type="term" value="F:guanine deaminase activity"/>
    <property type="evidence" value="ECO:0007669"/>
    <property type="project" value="UniProtKB-UniRule"/>
</dbReference>
<dbReference type="EC" id="3.5.4.3" evidence="3 7"/>
<dbReference type="Gene3D" id="3.20.20.140">
    <property type="entry name" value="Metal-dependent hydrolases"/>
    <property type="match status" value="1"/>
</dbReference>
<reference evidence="10 11" key="1">
    <citation type="submission" date="2018-09" db="EMBL/GenBank/DDBJ databases">
        <title>Optimization and identification of Corynebacterium falsenii FN1-14 from fish paste.</title>
        <authorList>
            <person name="Daroonpunt R."/>
            <person name="Tanasupawat S."/>
        </authorList>
    </citation>
    <scope>NUCLEOTIDE SEQUENCE [LARGE SCALE GENOMIC DNA]</scope>
    <source>
        <strain evidence="10 11">FN1-14</strain>
    </source>
</reference>
<comment type="catalytic activity">
    <reaction evidence="8">
        <text>guanine + H2O + H(+) = xanthine + NH4(+)</text>
        <dbReference type="Rhea" id="RHEA:14665"/>
        <dbReference type="ChEBI" id="CHEBI:15377"/>
        <dbReference type="ChEBI" id="CHEBI:15378"/>
        <dbReference type="ChEBI" id="CHEBI:16235"/>
        <dbReference type="ChEBI" id="CHEBI:17712"/>
        <dbReference type="ChEBI" id="CHEBI:28938"/>
        <dbReference type="EC" id="3.5.4.3"/>
    </reaction>
</comment>
<dbReference type="InterPro" id="IPR032466">
    <property type="entry name" value="Metal_Hydrolase"/>
</dbReference>
<evidence type="ECO:0000256" key="8">
    <source>
        <dbReference type="RuleBase" id="RU366009"/>
    </source>
</evidence>
<name>A0A418Q8P0_9CORY</name>
<organism evidence="10 11">
    <name type="scientific">Corynebacterium falsenii</name>
    <dbReference type="NCBI Taxonomy" id="108486"/>
    <lineage>
        <taxon>Bacteria</taxon>
        <taxon>Bacillati</taxon>
        <taxon>Actinomycetota</taxon>
        <taxon>Actinomycetes</taxon>
        <taxon>Mycobacteriales</taxon>
        <taxon>Corynebacteriaceae</taxon>
        <taxon>Corynebacterium</taxon>
    </lineage>
</organism>
<dbReference type="InterPro" id="IPR006680">
    <property type="entry name" value="Amidohydro-rel"/>
</dbReference>
<proteinExistence type="inferred from homology"/>
<comment type="cofactor">
    <cofactor evidence="8">
        <name>Zn(2+)</name>
        <dbReference type="ChEBI" id="CHEBI:29105"/>
    </cofactor>
    <text evidence="8">Binds 1 zinc ion per subunit.</text>
</comment>
<dbReference type="GO" id="GO:0006147">
    <property type="term" value="P:guanine catabolic process"/>
    <property type="evidence" value="ECO:0007669"/>
    <property type="project" value="UniProtKB-UniRule"/>
</dbReference>
<dbReference type="PANTHER" id="PTHR11271">
    <property type="entry name" value="GUANINE DEAMINASE"/>
    <property type="match status" value="1"/>
</dbReference>
<keyword evidence="5 8" id="KW-0378">Hydrolase</keyword>
<dbReference type="Pfam" id="PF01979">
    <property type="entry name" value="Amidohydro_1"/>
    <property type="match status" value="1"/>
</dbReference>
<feature type="domain" description="Amidohydrolase-related" evidence="9">
    <location>
        <begin position="102"/>
        <end position="476"/>
    </location>
</feature>
<dbReference type="OrthoDB" id="3189065at2"/>
<dbReference type="GO" id="GO:0005829">
    <property type="term" value="C:cytosol"/>
    <property type="evidence" value="ECO:0007669"/>
    <property type="project" value="TreeGrafter"/>
</dbReference>
<evidence type="ECO:0000256" key="1">
    <source>
        <dbReference type="ARBA" id="ARBA00004984"/>
    </source>
</evidence>
<evidence type="ECO:0000256" key="5">
    <source>
        <dbReference type="ARBA" id="ARBA00022801"/>
    </source>
</evidence>
<evidence type="ECO:0000256" key="4">
    <source>
        <dbReference type="ARBA" id="ARBA00022723"/>
    </source>
</evidence>
<keyword evidence="11" id="KW-1185">Reference proteome</keyword>
<evidence type="ECO:0000313" key="11">
    <source>
        <dbReference type="Proteomes" id="UP000285278"/>
    </source>
</evidence>
<dbReference type="PANTHER" id="PTHR11271:SF6">
    <property type="entry name" value="GUANINE DEAMINASE"/>
    <property type="match status" value="1"/>
</dbReference>
<dbReference type="SUPFAM" id="SSF51338">
    <property type="entry name" value="Composite domain of metallo-dependent hydrolases"/>
    <property type="match status" value="1"/>
</dbReference>
<dbReference type="InterPro" id="IPR011059">
    <property type="entry name" value="Metal-dep_hydrolase_composite"/>
</dbReference>
<evidence type="ECO:0000256" key="6">
    <source>
        <dbReference type="ARBA" id="ARBA00022833"/>
    </source>
</evidence>
<dbReference type="AlphaFoldDB" id="A0A418Q8P0"/>
<comment type="pathway">
    <text evidence="1 8">Purine metabolism; guanine degradation; xanthine from guanine: step 1/1.</text>
</comment>
<dbReference type="STRING" id="1451189.CFAL_00585"/>
<keyword evidence="4 8" id="KW-0479">Metal-binding</keyword>
<evidence type="ECO:0000256" key="7">
    <source>
        <dbReference type="NCBIfam" id="TIGR02967"/>
    </source>
</evidence>
<protein>
    <recommendedName>
        <fullName evidence="3 7">Guanine deaminase</fullName>
        <shortName evidence="8">Guanase</shortName>
        <ecNumber evidence="3 7">3.5.4.3</ecNumber>
    </recommendedName>
    <alternativeName>
        <fullName evidence="8">Guanine aminohydrolase</fullName>
    </alternativeName>
</protein>
<dbReference type="NCBIfam" id="TIGR02967">
    <property type="entry name" value="guan_deamin"/>
    <property type="match status" value="1"/>
</dbReference>
<accession>A0A418Q8P0</accession>
<dbReference type="NCBIfam" id="NF006679">
    <property type="entry name" value="PRK09228.1"/>
    <property type="match status" value="1"/>
</dbReference>
<evidence type="ECO:0000259" key="9">
    <source>
        <dbReference type="Pfam" id="PF01979"/>
    </source>
</evidence>
<dbReference type="InterPro" id="IPR051607">
    <property type="entry name" value="Metallo-dep_hydrolases"/>
</dbReference>
<dbReference type="GO" id="GO:0008270">
    <property type="term" value="F:zinc ion binding"/>
    <property type="evidence" value="ECO:0007669"/>
    <property type="project" value="UniProtKB-UniRule"/>
</dbReference>
<dbReference type="SUPFAM" id="SSF51556">
    <property type="entry name" value="Metallo-dependent hydrolases"/>
    <property type="match status" value="1"/>
</dbReference>
<dbReference type="Proteomes" id="UP000285278">
    <property type="component" value="Unassembled WGS sequence"/>
</dbReference>
<dbReference type="Gene3D" id="2.30.40.10">
    <property type="entry name" value="Urease, subunit C, domain 1"/>
    <property type="match status" value="1"/>
</dbReference>
<dbReference type="UniPathway" id="UPA00603">
    <property type="reaction ID" value="UER00660"/>
</dbReference>
<dbReference type="EMBL" id="QXJK01000002">
    <property type="protein sequence ID" value="RIX36064.1"/>
    <property type="molecule type" value="Genomic_DNA"/>
</dbReference>
<comment type="caution">
    <text evidence="10">The sequence shown here is derived from an EMBL/GenBank/DDBJ whole genome shotgun (WGS) entry which is preliminary data.</text>
</comment>
<evidence type="ECO:0000256" key="3">
    <source>
        <dbReference type="ARBA" id="ARBA00012781"/>
    </source>
</evidence>
<comment type="similarity">
    <text evidence="2 8">Belongs to the metallo-dependent hydrolases superfamily. ATZ/TRZ family.</text>
</comment>
<evidence type="ECO:0000313" key="10">
    <source>
        <dbReference type="EMBL" id="RIX36064.1"/>
    </source>
</evidence>
<comment type="function">
    <text evidence="8">Catalyzes the hydrolytic deamination of guanine, producing xanthine and ammonia.</text>
</comment>
<evidence type="ECO:0000256" key="2">
    <source>
        <dbReference type="ARBA" id="ARBA00006745"/>
    </source>
</evidence>
<gene>
    <name evidence="10" type="primary">guaD</name>
    <name evidence="10" type="ORF">D3M95_01800</name>
</gene>